<evidence type="ECO:0000313" key="5">
    <source>
        <dbReference type="Proteomes" id="UP000318529"/>
    </source>
</evidence>
<dbReference type="InterPro" id="IPR036663">
    <property type="entry name" value="Fumarylacetoacetase_C_sf"/>
</dbReference>
<sequence length="293" mass="32139">MKFVTFQHDGRRKVGVIDPDTQRVSPIESVLGEPVRDMLDLIRRYDATKGEMTLGSVGIPLADVRVDAPIPRPDRNIFCVGKNYHDHAHEFTRSGFDAGSKAAADAIPDAPIYFTKPPETVIANGDPIRYPHGVSDSLDYEAELGVVIGKGGRGITKADAYDHVFGYVIINDMTARDWQSRHKQWFLGKSFDTFCPMGPWLATADEVDAANLGLRCWVNDELRQNANTRDLIFDIPTMIETLSAGITLYPGDIIATGTPAGVGIGFNPPKFLKPGDRVTIEIDGLGRLSNVLD</sequence>
<dbReference type="GO" id="GO:0019752">
    <property type="term" value="P:carboxylic acid metabolic process"/>
    <property type="evidence" value="ECO:0007669"/>
    <property type="project" value="UniProtKB-ARBA"/>
</dbReference>
<evidence type="ECO:0000313" key="4">
    <source>
        <dbReference type="EMBL" id="TWA84758.1"/>
    </source>
</evidence>
<evidence type="ECO:0000259" key="3">
    <source>
        <dbReference type="Pfam" id="PF01557"/>
    </source>
</evidence>
<feature type="domain" description="Fumarylacetoacetase-like C-terminal" evidence="3">
    <location>
        <begin position="77"/>
        <end position="291"/>
    </location>
</feature>
<organism evidence="4 5">
    <name type="scientific">Azospirillum brasilense</name>
    <dbReference type="NCBI Taxonomy" id="192"/>
    <lineage>
        <taxon>Bacteria</taxon>
        <taxon>Pseudomonadati</taxon>
        <taxon>Pseudomonadota</taxon>
        <taxon>Alphaproteobacteria</taxon>
        <taxon>Rhodospirillales</taxon>
        <taxon>Azospirillaceae</taxon>
        <taxon>Azospirillum</taxon>
    </lineage>
</organism>
<dbReference type="Gene3D" id="3.90.850.10">
    <property type="entry name" value="Fumarylacetoacetase-like, C-terminal domain"/>
    <property type="match status" value="1"/>
</dbReference>
<dbReference type="RefSeq" id="WP_145682187.1">
    <property type="nucleotide sequence ID" value="NZ_VITH01000004.1"/>
</dbReference>
<comment type="similarity">
    <text evidence="1">Belongs to the FAH family.</text>
</comment>
<dbReference type="AlphaFoldDB" id="A0A560CIT1"/>
<dbReference type="PANTHER" id="PTHR11820">
    <property type="entry name" value="ACYLPYRUVASE"/>
    <property type="match status" value="1"/>
</dbReference>
<keyword evidence="2" id="KW-0479">Metal-binding</keyword>
<dbReference type="GO" id="GO:0016853">
    <property type="term" value="F:isomerase activity"/>
    <property type="evidence" value="ECO:0007669"/>
    <property type="project" value="UniProtKB-ARBA"/>
</dbReference>
<name>A0A560CIT1_AZOBR</name>
<dbReference type="GO" id="GO:0018773">
    <property type="term" value="F:acetylpyruvate hydrolase activity"/>
    <property type="evidence" value="ECO:0007669"/>
    <property type="project" value="TreeGrafter"/>
</dbReference>
<dbReference type="PANTHER" id="PTHR11820:SF7">
    <property type="entry name" value="ACYLPYRUVASE FAHD1, MITOCHONDRIAL"/>
    <property type="match status" value="1"/>
</dbReference>
<comment type="caution">
    <text evidence="4">The sequence shown here is derived from an EMBL/GenBank/DDBJ whole genome shotgun (WGS) entry which is preliminary data.</text>
</comment>
<dbReference type="SUPFAM" id="SSF56529">
    <property type="entry name" value="FAH"/>
    <property type="match status" value="1"/>
</dbReference>
<reference evidence="4 5" key="1">
    <citation type="submission" date="2019-06" db="EMBL/GenBank/DDBJ databases">
        <title>Genomic Encyclopedia of Type Strains, Phase IV (KMG-V): Genome sequencing to study the core and pangenomes of soil and plant-associated prokaryotes.</title>
        <authorList>
            <person name="Whitman W."/>
        </authorList>
    </citation>
    <scope>NUCLEOTIDE SEQUENCE [LARGE SCALE GENOMIC DNA]</scope>
    <source>
        <strain evidence="4 5">BR 11650</strain>
    </source>
</reference>
<gene>
    <name evidence="4" type="ORF">FBZ83_10423</name>
</gene>
<proteinExistence type="inferred from homology"/>
<evidence type="ECO:0000256" key="2">
    <source>
        <dbReference type="ARBA" id="ARBA00022723"/>
    </source>
</evidence>
<dbReference type="FunFam" id="3.90.850.10:FF:000002">
    <property type="entry name" value="2-hydroxyhepta-2,4-diene-1,7-dioate isomerase"/>
    <property type="match status" value="1"/>
</dbReference>
<dbReference type="EMBL" id="VITH01000004">
    <property type="protein sequence ID" value="TWA84758.1"/>
    <property type="molecule type" value="Genomic_DNA"/>
</dbReference>
<protein>
    <submittedName>
        <fullName evidence="4">2-keto-4-pentenoate hydratase/2-oxohepta-3-ene-1,7-dioic acid hydratase in catechol pathway</fullName>
    </submittedName>
</protein>
<dbReference type="Pfam" id="PF01557">
    <property type="entry name" value="FAA_hydrolase"/>
    <property type="match status" value="1"/>
</dbReference>
<accession>A0A560CIT1</accession>
<dbReference type="Proteomes" id="UP000318529">
    <property type="component" value="Unassembled WGS sequence"/>
</dbReference>
<dbReference type="InterPro" id="IPR011234">
    <property type="entry name" value="Fumarylacetoacetase-like_C"/>
</dbReference>
<dbReference type="GO" id="GO:0046872">
    <property type="term" value="F:metal ion binding"/>
    <property type="evidence" value="ECO:0007669"/>
    <property type="project" value="UniProtKB-KW"/>
</dbReference>
<evidence type="ECO:0000256" key="1">
    <source>
        <dbReference type="ARBA" id="ARBA00010211"/>
    </source>
</evidence>